<dbReference type="PROSITE" id="PS00383">
    <property type="entry name" value="TYR_PHOSPHATASE_1"/>
    <property type="match status" value="1"/>
</dbReference>
<dbReference type="InterPro" id="IPR029021">
    <property type="entry name" value="Prot-tyrosine_phosphatase-like"/>
</dbReference>
<comment type="similarity">
    <text evidence="1">Belongs to the protein-tyrosine phosphatase family.</text>
</comment>
<protein>
    <submittedName>
        <fullName evidence="2">Tyrosine-protein phosphatase</fullName>
    </submittedName>
</protein>
<evidence type="ECO:0000313" key="3">
    <source>
        <dbReference type="Proteomes" id="UP001501147"/>
    </source>
</evidence>
<dbReference type="InterPro" id="IPR026893">
    <property type="entry name" value="Tyr/Ser_Pase_IphP-type"/>
</dbReference>
<dbReference type="Gene3D" id="3.90.190.10">
    <property type="entry name" value="Protein tyrosine phosphatase superfamily"/>
    <property type="match status" value="1"/>
</dbReference>
<dbReference type="RefSeq" id="WP_345609983.1">
    <property type="nucleotide sequence ID" value="NZ_BAABJV010000002.1"/>
</dbReference>
<comment type="caution">
    <text evidence="2">The sequence shown here is derived from an EMBL/GenBank/DDBJ whole genome shotgun (WGS) entry which is preliminary data.</text>
</comment>
<accession>A0ABP8ZUP7</accession>
<evidence type="ECO:0000256" key="1">
    <source>
        <dbReference type="ARBA" id="ARBA00009580"/>
    </source>
</evidence>
<gene>
    <name evidence="2" type="ORF">GCM10023329_10440</name>
</gene>
<evidence type="ECO:0000313" key="2">
    <source>
        <dbReference type="EMBL" id="GAA4766217.1"/>
    </source>
</evidence>
<dbReference type="PANTHER" id="PTHR31126:SF1">
    <property type="entry name" value="TYROSINE SPECIFIC PROTEIN PHOSPHATASES DOMAIN-CONTAINING PROTEIN"/>
    <property type="match status" value="1"/>
</dbReference>
<proteinExistence type="inferred from homology"/>
<dbReference type="PANTHER" id="PTHR31126">
    <property type="entry name" value="TYROSINE-PROTEIN PHOSPHATASE"/>
    <property type="match status" value="1"/>
</dbReference>
<name>A0ABP8ZUP7_9ACTN</name>
<sequence>MNAIPSTTVANLRDLGGIPLPDGQRVREGVLFRSGQLDRLDTRTDPVVASLGVRTVVDFRTRGEREERPDRIPPGARLLSADVLADQIAAGLLPAAARLRRLLVDPVAAERELGDGRAAELFGAIYRGFVTTASARASYRVFLEELARPEAVPLLFHCTAGKDRTGWAAAVVLMLLGAEREVVEAEYLAVNAAVREALAPLVEGFTMQGGRPETALALIGVVPEYLAAGLDEAESRYGSMEGYVREGLGVSRADVAAVRERLVAPADG</sequence>
<dbReference type="Pfam" id="PF13350">
    <property type="entry name" value="Y_phosphatase3"/>
    <property type="match status" value="1"/>
</dbReference>
<dbReference type="Proteomes" id="UP001501147">
    <property type="component" value="Unassembled WGS sequence"/>
</dbReference>
<dbReference type="InterPro" id="IPR016130">
    <property type="entry name" value="Tyr_Pase_AS"/>
</dbReference>
<reference evidence="3" key="1">
    <citation type="journal article" date="2019" name="Int. J. Syst. Evol. Microbiol.">
        <title>The Global Catalogue of Microorganisms (GCM) 10K type strain sequencing project: providing services to taxonomists for standard genome sequencing and annotation.</title>
        <authorList>
            <consortium name="The Broad Institute Genomics Platform"/>
            <consortium name="The Broad Institute Genome Sequencing Center for Infectious Disease"/>
            <person name="Wu L."/>
            <person name="Ma J."/>
        </authorList>
    </citation>
    <scope>NUCLEOTIDE SEQUENCE [LARGE SCALE GENOMIC DNA]</scope>
    <source>
        <strain evidence="3">JCM 18324</strain>
    </source>
</reference>
<dbReference type="SUPFAM" id="SSF52799">
    <property type="entry name" value="(Phosphotyrosine protein) phosphatases II"/>
    <property type="match status" value="1"/>
</dbReference>
<dbReference type="EMBL" id="BAABJV010000002">
    <property type="protein sequence ID" value="GAA4766217.1"/>
    <property type="molecule type" value="Genomic_DNA"/>
</dbReference>
<organism evidence="2 3">
    <name type="scientific">Streptomyces sanyensis</name>
    <dbReference type="NCBI Taxonomy" id="568869"/>
    <lineage>
        <taxon>Bacteria</taxon>
        <taxon>Bacillati</taxon>
        <taxon>Actinomycetota</taxon>
        <taxon>Actinomycetes</taxon>
        <taxon>Kitasatosporales</taxon>
        <taxon>Streptomycetaceae</taxon>
        <taxon>Streptomyces</taxon>
    </lineage>
</organism>
<keyword evidence="3" id="KW-1185">Reference proteome</keyword>